<keyword evidence="1" id="KW-0732">Signal</keyword>
<evidence type="ECO:0000313" key="3">
    <source>
        <dbReference type="Proteomes" id="UP000647587"/>
    </source>
</evidence>
<dbReference type="RefSeq" id="WP_189011321.1">
    <property type="nucleotide sequence ID" value="NZ_BMPP01000020.1"/>
</dbReference>
<dbReference type="Gene3D" id="2.120.10.30">
    <property type="entry name" value="TolB, C-terminal domain"/>
    <property type="match status" value="1"/>
</dbReference>
<dbReference type="Proteomes" id="UP000647587">
    <property type="component" value="Unassembled WGS sequence"/>
</dbReference>
<organism evidence="2 3">
    <name type="scientific">Deinococcus malanensis</name>
    <dbReference type="NCBI Taxonomy" id="1706855"/>
    <lineage>
        <taxon>Bacteria</taxon>
        <taxon>Thermotogati</taxon>
        <taxon>Deinococcota</taxon>
        <taxon>Deinococci</taxon>
        <taxon>Deinococcales</taxon>
        <taxon>Deinococcaceae</taxon>
        <taxon>Deinococcus</taxon>
    </lineage>
</organism>
<dbReference type="InterPro" id="IPR053224">
    <property type="entry name" value="Sensory_adhesion_molecule"/>
</dbReference>
<name>A0ABQ2F0R0_9DEIO</name>
<dbReference type="EMBL" id="BMPP01000020">
    <property type="protein sequence ID" value="GGK39201.1"/>
    <property type="molecule type" value="Genomic_DNA"/>
</dbReference>
<sequence>MRLALLSLTATALFACAGSPPPAGPITSYTLPGQTVYPEGITYNDAIKSFFVSSTSDGTIFRGNLDNPTAEVFLPPNPTERPTAIGLNTDNTGKLFIAGGRTGRMFVYDLNTKALQRAYTTPATPQGGTFINDVAIAGDFAYFTDSVRPTIFRIPRTATASSEAEAWLDVSTTIPYGTAPGQFNLNGITATSDGRYLLTVQSYNGKLFRIGVTDKSVVEIRVNGPLVNGDGLYLDGQTLYVVRNADKVITPVRLNPDYTVGSIGTPFSHPSFRFPTTLAKANGRLLVVNSQFNARSTPGASPELPFTVSSIAIPTQ</sequence>
<dbReference type="PROSITE" id="PS51257">
    <property type="entry name" value="PROKAR_LIPOPROTEIN"/>
    <property type="match status" value="1"/>
</dbReference>
<evidence type="ECO:0008006" key="4">
    <source>
        <dbReference type="Google" id="ProtNLM"/>
    </source>
</evidence>
<accession>A0ABQ2F0R0</accession>
<reference evidence="3" key="1">
    <citation type="journal article" date="2019" name="Int. J. Syst. Evol. Microbiol.">
        <title>The Global Catalogue of Microorganisms (GCM) 10K type strain sequencing project: providing services to taxonomists for standard genome sequencing and annotation.</title>
        <authorList>
            <consortium name="The Broad Institute Genomics Platform"/>
            <consortium name="The Broad Institute Genome Sequencing Center for Infectious Disease"/>
            <person name="Wu L."/>
            <person name="Ma J."/>
        </authorList>
    </citation>
    <scope>NUCLEOTIDE SEQUENCE [LARGE SCALE GENOMIC DNA]</scope>
    <source>
        <strain evidence="3">JCM 30331</strain>
    </source>
</reference>
<protein>
    <recommendedName>
        <fullName evidence="4">Superoxide dismutase</fullName>
    </recommendedName>
</protein>
<proteinExistence type="predicted"/>
<feature type="chain" id="PRO_5047442514" description="Superoxide dismutase" evidence="1">
    <location>
        <begin position="18"/>
        <end position="316"/>
    </location>
</feature>
<evidence type="ECO:0000313" key="2">
    <source>
        <dbReference type="EMBL" id="GGK39201.1"/>
    </source>
</evidence>
<gene>
    <name evidence="2" type="ORF">GCM10008955_36320</name>
</gene>
<feature type="signal peptide" evidence="1">
    <location>
        <begin position="1"/>
        <end position="17"/>
    </location>
</feature>
<dbReference type="SUPFAM" id="SSF63829">
    <property type="entry name" value="Calcium-dependent phosphotriesterase"/>
    <property type="match status" value="1"/>
</dbReference>
<dbReference type="InterPro" id="IPR011042">
    <property type="entry name" value="6-blade_b-propeller_TolB-like"/>
</dbReference>
<evidence type="ECO:0000256" key="1">
    <source>
        <dbReference type="SAM" id="SignalP"/>
    </source>
</evidence>
<keyword evidence="3" id="KW-1185">Reference proteome</keyword>
<comment type="caution">
    <text evidence="2">The sequence shown here is derived from an EMBL/GenBank/DDBJ whole genome shotgun (WGS) entry which is preliminary data.</text>
</comment>
<dbReference type="PANTHER" id="PTHR31460:SF3">
    <property type="entry name" value="MESOCENTIN"/>
    <property type="match status" value="1"/>
</dbReference>
<dbReference type="PANTHER" id="PTHR31460">
    <property type="match status" value="1"/>
</dbReference>